<proteinExistence type="predicted"/>
<keyword evidence="2" id="KW-1185">Reference proteome</keyword>
<dbReference type="Proteomes" id="UP000000788">
    <property type="component" value="Chromosome"/>
</dbReference>
<dbReference type="EMBL" id="CP000878">
    <property type="protein sequence ID" value="ABX08029.1"/>
    <property type="molecule type" value="Genomic_DNA"/>
</dbReference>
<dbReference type="eggNOG" id="ENOG50348NR">
    <property type="taxonomic scope" value="Bacteria"/>
</dbReference>
<dbReference type="KEGG" id="pmj:P9211_00981"/>
<accession>A9B9H4</accession>
<reference evidence="1 2" key="1">
    <citation type="journal article" date="2007" name="PLoS Genet.">
        <title>Patterns and implications of gene gain and loss in the evolution of Prochlorococcus.</title>
        <authorList>
            <person name="Kettler G.C."/>
            <person name="Martiny A.C."/>
            <person name="Huang K."/>
            <person name="Zucker J."/>
            <person name="Coleman M.L."/>
            <person name="Rodrigue S."/>
            <person name="Chen F."/>
            <person name="Lapidus A."/>
            <person name="Ferriera S."/>
            <person name="Johnson J."/>
            <person name="Steglich C."/>
            <person name="Church G.M."/>
            <person name="Richardson P."/>
            <person name="Chisholm S.W."/>
        </authorList>
    </citation>
    <scope>NUCLEOTIDE SEQUENCE [LARGE SCALE GENOMIC DNA]</scope>
    <source>
        <strain evidence="2">MIT 9211</strain>
    </source>
</reference>
<dbReference type="HOGENOM" id="CLU_176867_0_0_3"/>
<dbReference type="RefSeq" id="WP_012194654.1">
    <property type="nucleotide sequence ID" value="NC_009976.1"/>
</dbReference>
<dbReference type="STRING" id="93059.P9211_00981"/>
<gene>
    <name evidence="1" type="ordered locus">P9211_00981</name>
</gene>
<name>A9B9H4_PROM4</name>
<dbReference type="AlphaFoldDB" id="A9B9H4"/>
<evidence type="ECO:0008006" key="3">
    <source>
        <dbReference type="Google" id="ProtNLM"/>
    </source>
</evidence>
<dbReference type="OrthoDB" id="541353at2"/>
<protein>
    <recommendedName>
        <fullName evidence="3">Nif11 domain-containing protein</fullName>
    </recommendedName>
</protein>
<organism evidence="1 2">
    <name type="scientific">Prochlorococcus marinus (strain MIT 9211)</name>
    <dbReference type="NCBI Taxonomy" id="93059"/>
    <lineage>
        <taxon>Bacteria</taxon>
        <taxon>Bacillati</taxon>
        <taxon>Cyanobacteriota</taxon>
        <taxon>Cyanophyceae</taxon>
        <taxon>Synechococcales</taxon>
        <taxon>Prochlorococcaceae</taxon>
        <taxon>Prochlorococcus</taxon>
    </lineage>
</organism>
<evidence type="ECO:0000313" key="2">
    <source>
        <dbReference type="Proteomes" id="UP000000788"/>
    </source>
</evidence>
<sequence>MGSNAAKLYQKIEADPSYTKMLFRQALQDPQGAVKAICEIGEHLGLPVTEEEVKTYISTLDDFETKQWLIKARGGL</sequence>
<evidence type="ECO:0000313" key="1">
    <source>
        <dbReference type="EMBL" id="ABX08029.1"/>
    </source>
</evidence>